<dbReference type="RefSeq" id="WP_135524719.1">
    <property type="nucleotide sequence ID" value="NZ_SRLH01000001.1"/>
</dbReference>
<name>A0A4Z0LC93_9FLAO</name>
<protein>
    <submittedName>
        <fullName evidence="2">Uncharacterized protein</fullName>
    </submittedName>
</protein>
<keyword evidence="3" id="KW-1185">Reference proteome</keyword>
<feature type="signal peptide" evidence="1">
    <location>
        <begin position="1"/>
        <end position="19"/>
    </location>
</feature>
<comment type="caution">
    <text evidence="2">The sequence shown here is derived from an EMBL/GenBank/DDBJ whole genome shotgun (WGS) entry which is preliminary data.</text>
</comment>
<reference evidence="2 3" key="1">
    <citation type="submission" date="2019-04" db="EMBL/GenBank/DDBJ databases">
        <title>Flavobacterium sp. strain DS2-A Genome sequencing and assembly.</title>
        <authorList>
            <person name="Kim I."/>
        </authorList>
    </citation>
    <scope>NUCLEOTIDE SEQUENCE [LARGE SCALE GENOMIC DNA]</scope>
    <source>
        <strain evidence="2 3">DS2-A</strain>
    </source>
</reference>
<dbReference type="EMBL" id="SRLH01000001">
    <property type="protein sequence ID" value="TGD59512.1"/>
    <property type="molecule type" value="Genomic_DNA"/>
</dbReference>
<dbReference type="OrthoDB" id="1454444at2"/>
<proteinExistence type="predicted"/>
<organism evidence="2 3">
    <name type="scientific">Flavobacterium humi</name>
    <dbReference type="NCBI Taxonomy" id="2562683"/>
    <lineage>
        <taxon>Bacteria</taxon>
        <taxon>Pseudomonadati</taxon>
        <taxon>Bacteroidota</taxon>
        <taxon>Flavobacteriia</taxon>
        <taxon>Flavobacteriales</taxon>
        <taxon>Flavobacteriaceae</taxon>
        <taxon>Flavobacterium</taxon>
    </lineage>
</organism>
<sequence length="426" mass="48292">MKKLLFTILLGFCLNNCYSQVTGAAALIALDEIDATMTKQLQTIDNLATNAIGNAGNMMLSLSARLRKDINETIGNTDKVLRENQLALFNQIQNLSNDLDTAIKEDIDNIDVVATKISETLDNLLIKKKEPRIFKYETGTFIKDYSKYYAFKVKGKNFDQTKEMYVELNGKKIKPVQTNYNELVFRIDSADIPSGRADIYYADAKIVFHWHKGLFKTKKIKQEPFLIPIAPLNIGDLTVFYEQKLPELKFSDYISYSCQCSTGPSDWLGNQRRNTVAFNLNPTGGRLFDSNSVAAVSWEQRHGGGHSFDFKTEQQIKGKITCKSDGRPRGGGGFSKLTFHYREMETIYPIHKKQTATQKITSVNPSIVELPDPVDSNRPNINYALVKTFDNKEIVLTPSKADKLFDLRINPVTDDIIISWKRQQLQ</sequence>
<dbReference type="Proteomes" id="UP000297407">
    <property type="component" value="Unassembled WGS sequence"/>
</dbReference>
<keyword evidence="1" id="KW-0732">Signal</keyword>
<evidence type="ECO:0000313" key="3">
    <source>
        <dbReference type="Proteomes" id="UP000297407"/>
    </source>
</evidence>
<gene>
    <name evidence="2" type="ORF">E4635_00835</name>
</gene>
<feature type="chain" id="PRO_5021261658" evidence="1">
    <location>
        <begin position="20"/>
        <end position="426"/>
    </location>
</feature>
<evidence type="ECO:0000256" key="1">
    <source>
        <dbReference type="SAM" id="SignalP"/>
    </source>
</evidence>
<accession>A0A4Z0LC93</accession>
<dbReference type="AlphaFoldDB" id="A0A4Z0LC93"/>
<evidence type="ECO:0000313" key="2">
    <source>
        <dbReference type="EMBL" id="TGD59512.1"/>
    </source>
</evidence>